<reference evidence="2 3" key="1">
    <citation type="submission" date="2020-05" db="EMBL/GenBank/DDBJ databases">
        <title>Azospirillum oleiclasticum sp. nov, a nitrogen-fixing and heavy crude oil-emulsifying bacterium isolated from the crude oil of Yumen Oilfield.</title>
        <authorList>
            <person name="Wu D."/>
            <person name="Cai M."/>
            <person name="Zhang X."/>
        </authorList>
    </citation>
    <scope>NUCLEOTIDE SEQUENCE [LARGE SCALE GENOMIC DNA]</scope>
    <source>
        <strain evidence="2 3">ROY-1-1-2</strain>
    </source>
</reference>
<dbReference type="PIRSF" id="PIRSF016919">
    <property type="entry name" value="HupE_UreJ"/>
    <property type="match status" value="1"/>
</dbReference>
<comment type="caution">
    <text evidence="2">The sequence shown here is derived from an EMBL/GenBank/DDBJ whole genome shotgun (WGS) entry which is preliminary data.</text>
</comment>
<dbReference type="Proteomes" id="UP000584642">
    <property type="component" value="Unassembled WGS sequence"/>
</dbReference>
<evidence type="ECO:0000313" key="2">
    <source>
        <dbReference type="EMBL" id="NYZ19613.1"/>
    </source>
</evidence>
<keyword evidence="1" id="KW-1133">Transmembrane helix</keyword>
<keyword evidence="3" id="KW-1185">Reference proteome</keyword>
<feature type="transmembrane region" description="Helical" evidence="1">
    <location>
        <begin position="52"/>
        <end position="75"/>
    </location>
</feature>
<sequence>MLSAAPAFAHPGDLHTHGFADGVLHPLFGIDHMAAMVTVGLYAALIGGRAVLGVPAVFVSVMLVGGILGMAGFPLPLVEPMIYTSILVFVVLAALPVTRRASTAAAVAGWFALFHGYAHGAEMPADASAIGYAAGFALATALLHGAGIGIGIGARHLFARRAVMPRG</sequence>
<dbReference type="EMBL" id="JABFDB010000004">
    <property type="protein sequence ID" value="NYZ19613.1"/>
    <property type="molecule type" value="Genomic_DNA"/>
</dbReference>
<feature type="transmembrane region" description="Helical" evidence="1">
    <location>
        <begin position="104"/>
        <end position="120"/>
    </location>
</feature>
<keyword evidence="1" id="KW-0472">Membrane</keyword>
<organism evidence="2 3">
    <name type="scientific">Azospirillum oleiclasticum</name>
    <dbReference type="NCBI Taxonomy" id="2735135"/>
    <lineage>
        <taxon>Bacteria</taxon>
        <taxon>Pseudomonadati</taxon>
        <taxon>Pseudomonadota</taxon>
        <taxon>Alphaproteobacteria</taxon>
        <taxon>Rhodospirillales</taxon>
        <taxon>Azospirillaceae</taxon>
        <taxon>Azospirillum</taxon>
    </lineage>
</organism>
<protein>
    <submittedName>
        <fullName evidence="2">HupE/UreJ family protein</fullName>
    </submittedName>
</protein>
<gene>
    <name evidence="2" type="ORF">HND93_07810</name>
</gene>
<accession>A0ABX2T8T5</accession>
<feature type="transmembrane region" description="Helical" evidence="1">
    <location>
        <begin position="132"/>
        <end position="158"/>
    </location>
</feature>
<feature type="transmembrane region" description="Helical" evidence="1">
    <location>
        <begin position="23"/>
        <end position="45"/>
    </location>
</feature>
<evidence type="ECO:0000313" key="3">
    <source>
        <dbReference type="Proteomes" id="UP000584642"/>
    </source>
</evidence>
<proteinExistence type="predicted"/>
<feature type="transmembrane region" description="Helical" evidence="1">
    <location>
        <begin position="81"/>
        <end position="97"/>
    </location>
</feature>
<name>A0ABX2T8T5_9PROT</name>
<dbReference type="Pfam" id="PF04955">
    <property type="entry name" value="HupE_UreJ"/>
    <property type="match status" value="1"/>
</dbReference>
<keyword evidence="1" id="KW-0812">Transmembrane</keyword>
<evidence type="ECO:0000256" key="1">
    <source>
        <dbReference type="SAM" id="Phobius"/>
    </source>
</evidence>
<dbReference type="InterPro" id="IPR007038">
    <property type="entry name" value="HupE_UreJ"/>
</dbReference>